<dbReference type="InterPro" id="IPR013762">
    <property type="entry name" value="Integrase-like_cat_sf"/>
</dbReference>
<sequence>MYFRMPREFGGALLPLPVDEGSKEFAWQYDACLAKLRKRQVDANPPEPPKPRPKLARFPDGSIGRAIELYRASNAFKDLKPSTQHLYIGRLDKIKEQIGADPLREVDRDAAERFAELIYDESGSAQMSDLYVTLLGNIWKCVRKDEQFGIRKLPNPTIEIERKHRESDNQPHLRWPDELNDRFDDTAPANLVLARQVLHFTVQRGGDAVRMKWTDYDGKGVKVWPEKTTKKGRVVEPNYHLLPRVLIRALDAAKKTATSDHILVNVHGNRWATRRSLAQSIKAHLVKIGARKPKQKKGYTAHGLRHTGASEAAELPGASLKGIQSLTGHKSDRQPLWYIEQADQKKVNAAMVAAWSDELDRKEAEREKRRRAQRKALLKVVR</sequence>
<protein>
    <submittedName>
        <fullName evidence="2">Tyrosine-type recombinase/integrase</fullName>
    </submittedName>
</protein>
<evidence type="ECO:0000313" key="2">
    <source>
        <dbReference type="EMBL" id="UPT91148.1"/>
    </source>
</evidence>
<organism evidence="2 3">
    <name type="scientific">Bradyrhizobium barranii subsp. apii</name>
    <dbReference type="NCBI Taxonomy" id="2819348"/>
    <lineage>
        <taxon>Bacteria</taxon>
        <taxon>Pseudomonadati</taxon>
        <taxon>Pseudomonadota</taxon>
        <taxon>Alphaproteobacteria</taxon>
        <taxon>Hyphomicrobiales</taxon>
        <taxon>Nitrobacteraceae</taxon>
        <taxon>Bradyrhizobium</taxon>
        <taxon>Bradyrhizobium barranii</taxon>
    </lineage>
</organism>
<reference evidence="2" key="1">
    <citation type="journal article" date="2017" name="Syst. Appl. Microbiol.">
        <title>Soybeans inoculated with root zone soils of Canadian native legumes harbour diverse and novel Bradyrhizobium spp. that possess agricultural potential.</title>
        <authorList>
            <person name="Bromfield E.S.P."/>
            <person name="Cloutier S."/>
            <person name="Tambong J.T."/>
            <person name="Tran Thi T.V."/>
        </authorList>
    </citation>
    <scope>NUCLEOTIDE SEQUENCE</scope>
    <source>
        <strain evidence="2">1S5</strain>
    </source>
</reference>
<dbReference type="PROSITE" id="PS51898">
    <property type="entry name" value="TYR_RECOMBINASE"/>
    <property type="match status" value="1"/>
</dbReference>
<feature type="compositionally biased region" description="Basic residues" evidence="1">
    <location>
        <begin position="368"/>
        <end position="382"/>
    </location>
</feature>
<proteinExistence type="predicted"/>
<dbReference type="Gene3D" id="1.10.443.10">
    <property type="entry name" value="Intergrase catalytic core"/>
    <property type="match status" value="1"/>
</dbReference>
<feature type="region of interest" description="Disordered" evidence="1">
    <location>
        <begin position="359"/>
        <end position="382"/>
    </location>
</feature>
<dbReference type="Proteomes" id="UP000551709">
    <property type="component" value="Chromosome"/>
</dbReference>
<gene>
    <name evidence="2" type="ORF">HAP41_0000020790</name>
</gene>
<dbReference type="InterPro" id="IPR002104">
    <property type="entry name" value="Integrase_catalytic"/>
</dbReference>
<reference evidence="2" key="2">
    <citation type="submission" date="2022-04" db="EMBL/GenBank/DDBJ databases">
        <authorList>
            <person name="Bromfield E.S.P."/>
            <person name="Cloutier S."/>
        </authorList>
    </citation>
    <scope>NUCLEOTIDE SEQUENCE</scope>
    <source>
        <strain evidence="2">1S5</strain>
    </source>
</reference>
<dbReference type="AlphaFoldDB" id="A0A8T5VIS8"/>
<evidence type="ECO:0000256" key="1">
    <source>
        <dbReference type="SAM" id="MobiDB-lite"/>
    </source>
</evidence>
<dbReference type="GO" id="GO:0006310">
    <property type="term" value="P:DNA recombination"/>
    <property type="evidence" value="ECO:0007669"/>
    <property type="project" value="InterPro"/>
</dbReference>
<name>A0A8T5VIS8_9BRAD</name>
<dbReference type="InterPro" id="IPR011010">
    <property type="entry name" value="DNA_brk_join_enz"/>
</dbReference>
<dbReference type="GO" id="GO:0003677">
    <property type="term" value="F:DNA binding"/>
    <property type="evidence" value="ECO:0007669"/>
    <property type="project" value="InterPro"/>
</dbReference>
<dbReference type="SUPFAM" id="SSF56349">
    <property type="entry name" value="DNA breaking-rejoining enzymes"/>
    <property type="match status" value="1"/>
</dbReference>
<dbReference type="GO" id="GO:0015074">
    <property type="term" value="P:DNA integration"/>
    <property type="evidence" value="ECO:0007669"/>
    <property type="project" value="InterPro"/>
</dbReference>
<dbReference type="RefSeq" id="WP_176400460.1">
    <property type="nucleotide sequence ID" value="NZ_CP096255.1"/>
</dbReference>
<dbReference type="Pfam" id="PF00589">
    <property type="entry name" value="Phage_integrase"/>
    <property type="match status" value="1"/>
</dbReference>
<dbReference type="EMBL" id="CP096255">
    <property type="protein sequence ID" value="UPT91148.1"/>
    <property type="molecule type" value="Genomic_DNA"/>
</dbReference>
<accession>A0A8T5VIS8</accession>
<evidence type="ECO:0000313" key="3">
    <source>
        <dbReference type="Proteomes" id="UP000551709"/>
    </source>
</evidence>